<dbReference type="EMBL" id="MIGZ01000197">
    <property type="protein sequence ID" value="ODQ85224.1"/>
    <property type="molecule type" value="Genomic_DNA"/>
</dbReference>
<sequence>MALTFEGADRIDIGCRADEDVITAALRQGHLLLSDCREGSCATCRGFLVDGDYDQLLPHSPHALTDAEEDDGHILACRLRPSSDLEIDFDYPADRVGRYEDGTRNGQIVAVDRVSATVARITVRTNAAQDPFDWDPGQYLQVTLPAIGATRAYSMANAPDGGRELEFLIRLLADGQFSGHLAAGRGLGEPVRLRGPYGQFVFRDDPKPVFVAGGTGLAPVLAILRSLATTAPSIQAQVVFGAARDSDLFALDELASLRRALPHLDVVVTVERPTESWTGPTGLATDQLDPIDPARPYYLCGPAAMIAAAEQRLLAGGAAREHIHAERFLETGDDQP</sequence>
<evidence type="ECO:0000313" key="7">
    <source>
        <dbReference type="Proteomes" id="UP000094243"/>
    </source>
</evidence>
<feature type="domain" description="FAD-binding FR-type" evidence="5">
    <location>
        <begin position="101"/>
        <end position="203"/>
    </location>
</feature>
<dbReference type="InterPro" id="IPR050415">
    <property type="entry name" value="MRET"/>
</dbReference>
<reference evidence="7" key="1">
    <citation type="submission" date="2016-09" db="EMBL/GenBank/DDBJ databases">
        <authorList>
            <person name="Greninger A.L."/>
            <person name="Jerome K.R."/>
            <person name="Mcnair B."/>
            <person name="Wallis C."/>
            <person name="Fang F."/>
        </authorList>
    </citation>
    <scope>NUCLEOTIDE SEQUENCE [LARGE SCALE GENOMIC DNA]</scope>
    <source>
        <strain evidence="7">M7</strain>
    </source>
</reference>
<dbReference type="GO" id="GO:0051537">
    <property type="term" value="F:2 iron, 2 sulfur cluster binding"/>
    <property type="evidence" value="ECO:0007669"/>
    <property type="project" value="UniProtKB-KW"/>
</dbReference>
<dbReference type="PANTHER" id="PTHR47354">
    <property type="entry name" value="NADH OXIDOREDUCTASE HCR"/>
    <property type="match status" value="1"/>
</dbReference>
<dbReference type="CDD" id="cd00207">
    <property type="entry name" value="fer2"/>
    <property type="match status" value="1"/>
</dbReference>
<dbReference type="PROSITE" id="PS51384">
    <property type="entry name" value="FAD_FR"/>
    <property type="match status" value="1"/>
</dbReference>
<organism evidence="6 7">
    <name type="scientific">Mycolicibacterium holsaticum</name>
    <dbReference type="NCBI Taxonomy" id="152142"/>
    <lineage>
        <taxon>Bacteria</taxon>
        <taxon>Bacillati</taxon>
        <taxon>Actinomycetota</taxon>
        <taxon>Actinomycetes</taxon>
        <taxon>Mycobacteriales</taxon>
        <taxon>Mycobacteriaceae</taxon>
        <taxon>Mycolicibacterium</taxon>
    </lineage>
</organism>
<dbReference type="PRINTS" id="PR00410">
    <property type="entry name" value="PHEHYDRXLASE"/>
</dbReference>
<dbReference type="PROSITE" id="PS51085">
    <property type="entry name" value="2FE2S_FER_2"/>
    <property type="match status" value="1"/>
</dbReference>
<evidence type="ECO:0000259" key="4">
    <source>
        <dbReference type="PROSITE" id="PS51085"/>
    </source>
</evidence>
<keyword evidence="3" id="KW-0411">Iron-sulfur</keyword>
<dbReference type="Gene3D" id="2.40.30.10">
    <property type="entry name" value="Translation factors"/>
    <property type="match status" value="1"/>
</dbReference>
<name>A0A1E3R5X3_9MYCO</name>
<dbReference type="Gene3D" id="3.40.50.80">
    <property type="entry name" value="Nucleotide-binding domain of ferredoxin-NADP reductase (FNR) module"/>
    <property type="match status" value="1"/>
</dbReference>
<dbReference type="PANTHER" id="PTHR47354:SF5">
    <property type="entry name" value="PROTEIN RFBI"/>
    <property type="match status" value="1"/>
</dbReference>
<dbReference type="SUPFAM" id="SSF54292">
    <property type="entry name" value="2Fe-2S ferredoxin-like"/>
    <property type="match status" value="1"/>
</dbReference>
<dbReference type="SUPFAM" id="SSF63380">
    <property type="entry name" value="Riboflavin synthase domain-like"/>
    <property type="match status" value="1"/>
</dbReference>
<dbReference type="InterPro" id="IPR039261">
    <property type="entry name" value="FNR_nucleotide-bd"/>
</dbReference>
<feature type="domain" description="2Fe-2S ferredoxin-type" evidence="4">
    <location>
        <begin position="1"/>
        <end position="93"/>
    </location>
</feature>
<evidence type="ECO:0000256" key="2">
    <source>
        <dbReference type="ARBA" id="ARBA00022714"/>
    </source>
</evidence>
<keyword evidence="2" id="KW-0408">Iron</keyword>
<evidence type="ECO:0008006" key="8">
    <source>
        <dbReference type="Google" id="ProtNLM"/>
    </source>
</evidence>
<comment type="caution">
    <text evidence="6">The sequence shown here is derived from an EMBL/GenBank/DDBJ whole genome shotgun (WGS) entry which is preliminary data.</text>
</comment>
<dbReference type="Pfam" id="PF00111">
    <property type="entry name" value="Fer2"/>
    <property type="match status" value="1"/>
</dbReference>
<dbReference type="GO" id="GO:0016491">
    <property type="term" value="F:oxidoreductase activity"/>
    <property type="evidence" value="ECO:0007669"/>
    <property type="project" value="InterPro"/>
</dbReference>
<comment type="cofactor">
    <cofactor evidence="1">
        <name>FAD</name>
        <dbReference type="ChEBI" id="CHEBI:57692"/>
    </cofactor>
</comment>
<keyword evidence="2" id="KW-0479">Metal-binding</keyword>
<gene>
    <name evidence="6" type="ORF">BHQ17_24100</name>
</gene>
<evidence type="ECO:0000256" key="1">
    <source>
        <dbReference type="ARBA" id="ARBA00001974"/>
    </source>
</evidence>
<dbReference type="Gene3D" id="3.10.20.30">
    <property type="match status" value="1"/>
</dbReference>
<evidence type="ECO:0000256" key="3">
    <source>
        <dbReference type="ARBA" id="ARBA00023014"/>
    </source>
</evidence>
<dbReference type="Pfam" id="PF00970">
    <property type="entry name" value="FAD_binding_6"/>
    <property type="match status" value="1"/>
</dbReference>
<evidence type="ECO:0000313" key="6">
    <source>
        <dbReference type="EMBL" id="ODQ85224.1"/>
    </source>
</evidence>
<dbReference type="SUPFAM" id="SSF52343">
    <property type="entry name" value="Ferredoxin reductase-like, C-terminal NADP-linked domain"/>
    <property type="match status" value="1"/>
</dbReference>
<dbReference type="InterPro" id="IPR036010">
    <property type="entry name" value="2Fe-2S_ferredoxin-like_sf"/>
</dbReference>
<keyword evidence="7" id="KW-1185">Reference proteome</keyword>
<keyword evidence="2" id="KW-0001">2Fe-2S</keyword>
<dbReference type="InterPro" id="IPR001041">
    <property type="entry name" value="2Fe-2S_ferredoxin-type"/>
</dbReference>
<proteinExistence type="predicted"/>
<protein>
    <recommendedName>
        <fullName evidence="8">Oxidoreductase</fullName>
    </recommendedName>
</protein>
<dbReference type="InterPro" id="IPR012675">
    <property type="entry name" value="Beta-grasp_dom_sf"/>
</dbReference>
<dbReference type="AlphaFoldDB" id="A0A1E3R5X3"/>
<dbReference type="Proteomes" id="UP000094243">
    <property type="component" value="Unassembled WGS sequence"/>
</dbReference>
<dbReference type="PROSITE" id="PS00197">
    <property type="entry name" value="2FE2S_FER_1"/>
    <property type="match status" value="1"/>
</dbReference>
<dbReference type="InterPro" id="IPR001433">
    <property type="entry name" value="OxRdtase_FAD/NAD-bd"/>
</dbReference>
<dbReference type="InterPro" id="IPR017927">
    <property type="entry name" value="FAD-bd_FR_type"/>
</dbReference>
<dbReference type="InterPro" id="IPR017938">
    <property type="entry name" value="Riboflavin_synthase-like_b-brl"/>
</dbReference>
<evidence type="ECO:0000259" key="5">
    <source>
        <dbReference type="PROSITE" id="PS51384"/>
    </source>
</evidence>
<accession>A0A1E3R5X3</accession>
<dbReference type="InterPro" id="IPR008333">
    <property type="entry name" value="Cbr1-like_FAD-bd_dom"/>
</dbReference>
<dbReference type="InterPro" id="IPR006058">
    <property type="entry name" value="2Fe2S_fd_BS"/>
</dbReference>
<dbReference type="Pfam" id="PF00175">
    <property type="entry name" value="NAD_binding_1"/>
    <property type="match status" value="1"/>
</dbReference>